<dbReference type="InterPro" id="IPR024607">
    <property type="entry name" value="Sulfatase_CS"/>
</dbReference>
<dbReference type="PANTHER" id="PTHR42693">
    <property type="entry name" value="ARYLSULFATASE FAMILY MEMBER"/>
    <property type="match status" value="1"/>
</dbReference>
<accession>A0ABS8NL83</accession>
<dbReference type="Gene3D" id="3.30.1120.10">
    <property type="match status" value="1"/>
</dbReference>
<dbReference type="PANTHER" id="PTHR42693:SF53">
    <property type="entry name" value="ENDO-4-O-SULFATASE"/>
    <property type="match status" value="1"/>
</dbReference>
<name>A0ABS8NL83_9BACT</name>
<dbReference type="EMBL" id="JAJKFW010000025">
    <property type="protein sequence ID" value="MCC9644305.1"/>
    <property type="molecule type" value="Genomic_DNA"/>
</dbReference>
<dbReference type="InterPro" id="IPR050738">
    <property type="entry name" value="Sulfatase"/>
</dbReference>
<evidence type="ECO:0000256" key="4">
    <source>
        <dbReference type="ARBA" id="ARBA00022837"/>
    </source>
</evidence>
<dbReference type="InterPro" id="IPR000917">
    <property type="entry name" value="Sulfatase_N"/>
</dbReference>
<comment type="similarity">
    <text evidence="1">Belongs to the sulfatase family.</text>
</comment>
<protein>
    <submittedName>
        <fullName evidence="6">Sulfatase-like hydrolase/transferase</fullName>
    </submittedName>
</protein>
<dbReference type="PROSITE" id="PS00523">
    <property type="entry name" value="SULFATASE_1"/>
    <property type="match status" value="1"/>
</dbReference>
<gene>
    <name evidence="6" type="ORF">LOC71_18665</name>
</gene>
<dbReference type="Pfam" id="PF00884">
    <property type="entry name" value="Sulfatase"/>
    <property type="match status" value="1"/>
</dbReference>
<keyword evidence="3" id="KW-0378">Hydrolase</keyword>
<reference evidence="6" key="1">
    <citation type="submission" date="2021-11" db="EMBL/GenBank/DDBJ databases">
        <title>Genome sequence.</title>
        <authorList>
            <person name="Sun Q."/>
        </authorList>
    </citation>
    <scope>NUCLEOTIDE SEQUENCE</scope>
    <source>
        <strain evidence="6">JC740</strain>
    </source>
</reference>
<sequence>MSSSLGDEIESGVCERLLEPKEKIVMRRIEVWMVCLVASSFLLTEQDNALLAQEPKRPNVVLVMADDMGYAQTSYYGHSLLRTPELDRLARGGLRLDQFYAASAVCSPTRASVLTGRSPERTGVPSHGHALRLQERSVAVAIREAGYVTGHFGKWHLDGLRGPGVPILASDRFHPGRFGFDVWLSVTNFFDRDPIFSRRGKFEEFRGDSSEVIVDEMLDFAKRSVRSKQPFFAVVWYGTPHLPFRASPEDIQSLVDAGEDADDKLARQQLVDRLDQESLNQCGELVAMDRSLGTLREGLSKLGALEQTLIWFCSDNGGLAQVKPSSTAPLRGHKSQLYEGGLRVPCVVHWPEVLRPNRISRFPACTTDIAPTLVDLLQLPEQSLLSPTDGISLASLLTERDWVETSERNEPIGFRFRGGSAVVDNQWKLLRLPKKKAGKPQQELYHLGKDIGETTNLAKKHPEVLDRLSGWLDDWNQSVAQSIAGKDYSEGHVDPNHPSPKFWTEEENYQPFFDEWRQRPEYEERLREKASS</sequence>
<dbReference type="InterPro" id="IPR017850">
    <property type="entry name" value="Alkaline_phosphatase_core_sf"/>
</dbReference>
<evidence type="ECO:0000259" key="5">
    <source>
        <dbReference type="Pfam" id="PF00884"/>
    </source>
</evidence>
<evidence type="ECO:0000256" key="1">
    <source>
        <dbReference type="ARBA" id="ARBA00008779"/>
    </source>
</evidence>
<feature type="domain" description="Sulfatase N-terminal" evidence="5">
    <location>
        <begin position="58"/>
        <end position="378"/>
    </location>
</feature>
<comment type="caution">
    <text evidence="6">The sequence shown here is derived from an EMBL/GenBank/DDBJ whole genome shotgun (WGS) entry which is preliminary data.</text>
</comment>
<organism evidence="6 7">
    <name type="scientific">Rhodopirellula halodulae</name>
    <dbReference type="NCBI Taxonomy" id="2894198"/>
    <lineage>
        <taxon>Bacteria</taxon>
        <taxon>Pseudomonadati</taxon>
        <taxon>Planctomycetota</taxon>
        <taxon>Planctomycetia</taxon>
        <taxon>Pirellulales</taxon>
        <taxon>Pirellulaceae</taxon>
        <taxon>Rhodopirellula</taxon>
    </lineage>
</organism>
<keyword evidence="4" id="KW-0106">Calcium</keyword>
<dbReference type="Gene3D" id="3.40.720.10">
    <property type="entry name" value="Alkaline Phosphatase, subunit A"/>
    <property type="match status" value="1"/>
</dbReference>
<evidence type="ECO:0000313" key="7">
    <source>
        <dbReference type="Proteomes" id="UP001430306"/>
    </source>
</evidence>
<keyword evidence="7" id="KW-1185">Reference proteome</keyword>
<evidence type="ECO:0000256" key="3">
    <source>
        <dbReference type="ARBA" id="ARBA00022801"/>
    </source>
</evidence>
<proteinExistence type="inferred from homology"/>
<dbReference type="SUPFAM" id="SSF53649">
    <property type="entry name" value="Alkaline phosphatase-like"/>
    <property type="match status" value="1"/>
</dbReference>
<evidence type="ECO:0000313" key="6">
    <source>
        <dbReference type="EMBL" id="MCC9644305.1"/>
    </source>
</evidence>
<keyword evidence="2" id="KW-0479">Metal-binding</keyword>
<evidence type="ECO:0000256" key="2">
    <source>
        <dbReference type="ARBA" id="ARBA00022723"/>
    </source>
</evidence>
<dbReference type="Proteomes" id="UP001430306">
    <property type="component" value="Unassembled WGS sequence"/>
</dbReference>
<dbReference type="RefSeq" id="WP_230275496.1">
    <property type="nucleotide sequence ID" value="NZ_JAJKFW010000025.1"/>
</dbReference>